<comment type="subcellular location">
    <subcellularLocation>
        <location evidence="1">Cell membrane</location>
        <topology evidence="1">Multi-pass membrane protein</topology>
    </subcellularLocation>
    <subcellularLocation>
        <location evidence="6">Membrane</location>
        <topology evidence="6">Multi-pass membrane protein</topology>
    </subcellularLocation>
</comment>
<evidence type="ECO:0000256" key="8">
    <source>
        <dbReference type="SAM" id="Phobius"/>
    </source>
</evidence>
<feature type="domain" description="MotA/TolQ/ExbB proton channel" evidence="9">
    <location>
        <begin position="159"/>
        <end position="261"/>
    </location>
</feature>
<dbReference type="GO" id="GO:0005886">
    <property type="term" value="C:plasma membrane"/>
    <property type="evidence" value="ECO:0007669"/>
    <property type="project" value="UniProtKB-SubCell"/>
</dbReference>
<evidence type="ECO:0000313" key="11">
    <source>
        <dbReference type="Proteomes" id="UP000001887"/>
    </source>
</evidence>
<dbReference type="KEGG" id="psl:Psta_0967"/>
<keyword evidence="11" id="KW-1185">Reference proteome</keyword>
<dbReference type="OrthoDB" id="9809716at2"/>
<dbReference type="GO" id="GO:0017038">
    <property type="term" value="P:protein import"/>
    <property type="evidence" value="ECO:0007669"/>
    <property type="project" value="TreeGrafter"/>
</dbReference>
<dbReference type="HOGENOM" id="CLU_053325_4_0_0"/>
<dbReference type="PANTHER" id="PTHR30625">
    <property type="entry name" value="PROTEIN TOLQ"/>
    <property type="match status" value="1"/>
</dbReference>
<dbReference type="STRING" id="530564.Psta_0967"/>
<keyword evidence="6" id="KW-0653">Protein transport</keyword>
<dbReference type="EMBL" id="CP001848">
    <property type="protein sequence ID" value="ADB15652.1"/>
    <property type="molecule type" value="Genomic_DNA"/>
</dbReference>
<keyword evidence="2" id="KW-1003">Cell membrane</keyword>
<feature type="transmembrane region" description="Helical" evidence="8">
    <location>
        <begin position="21"/>
        <end position="39"/>
    </location>
</feature>
<organism evidence="10 11">
    <name type="scientific">Pirellula staleyi (strain ATCC 27377 / DSM 6068 / ICPB 4128)</name>
    <name type="common">Pirella staleyi</name>
    <dbReference type="NCBI Taxonomy" id="530564"/>
    <lineage>
        <taxon>Bacteria</taxon>
        <taxon>Pseudomonadati</taxon>
        <taxon>Planctomycetota</taxon>
        <taxon>Planctomycetia</taxon>
        <taxon>Pirellulales</taxon>
        <taxon>Pirellulaceae</taxon>
        <taxon>Pirellula</taxon>
    </lineage>
</organism>
<feature type="transmembrane region" description="Helical" evidence="8">
    <location>
        <begin position="227"/>
        <end position="251"/>
    </location>
</feature>
<dbReference type="InterPro" id="IPR002898">
    <property type="entry name" value="MotA_ExbB_proton_chnl"/>
</dbReference>
<dbReference type="PANTHER" id="PTHR30625:SF17">
    <property type="entry name" value="TOLQ-RELATED"/>
    <property type="match status" value="1"/>
</dbReference>
<name>D2R7F6_PIRSD</name>
<dbReference type="AlphaFoldDB" id="D2R7F6"/>
<evidence type="ECO:0000256" key="6">
    <source>
        <dbReference type="RuleBase" id="RU004057"/>
    </source>
</evidence>
<comment type="similarity">
    <text evidence="6">Belongs to the exbB/tolQ family.</text>
</comment>
<reference evidence="10 11" key="1">
    <citation type="journal article" date="2009" name="Stand. Genomic Sci.">
        <title>Complete genome sequence of Pirellula staleyi type strain (ATCC 27377).</title>
        <authorList>
            <person name="Clum A."/>
            <person name="Tindall B.J."/>
            <person name="Sikorski J."/>
            <person name="Ivanova N."/>
            <person name="Mavrommatis K."/>
            <person name="Lucas S."/>
            <person name="Glavina del Rio T."/>
            <person name="Nolan M."/>
            <person name="Chen F."/>
            <person name="Tice H."/>
            <person name="Pitluck S."/>
            <person name="Cheng J.F."/>
            <person name="Chertkov O."/>
            <person name="Brettin T."/>
            <person name="Han C."/>
            <person name="Detter J.C."/>
            <person name="Kuske C."/>
            <person name="Bruce D."/>
            <person name="Goodwin L."/>
            <person name="Ovchinikova G."/>
            <person name="Pati A."/>
            <person name="Mikhailova N."/>
            <person name="Chen A."/>
            <person name="Palaniappan K."/>
            <person name="Land M."/>
            <person name="Hauser L."/>
            <person name="Chang Y.J."/>
            <person name="Jeffries C.D."/>
            <person name="Chain P."/>
            <person name="Rohde M."/>
            <person name="Goker M."/>
            <person name="Bristow J."/>
            <person name="Eisen J.A."/>
            <person name="Markowitz V."/>
            <person name="Hugenholtz P."/>
            <person name="Kyrpides N.C."/>
            <person name="Klenk H.P."/>
            <person name="Lapidus A."/>
        </authorList>
    </citation>
    <scope>NUCLEOTIDE SEQUENCE [LARGE SCALE GENOMIC DNA]</scope>
    <source>
        <strain evidence="11">ATCC 27377 / DSM 6068 / ICPB 4128</strain>
    </source>
</reference>
<evidence type="ECO:0000259" key="9">
    <source>
        <dbReference type="Pfam" id="PF01618"/>
    </source>
</evidence>
<proteinExistence type="inferred from homology"/>
<feature type="transmembrane region" description="Helical" evidence="8">
    <location>
        <begin position="75"/>
        <end position="102"/>
    </location>
</feature>
<evidence type="ECO:0000313" key="10">
    <source>
        <dbReference type="EMBL" id="ADB15652.1"/>
    </source>
</evidence>
<evidence type="ECO:0000256" key="3">
    <source>
        <dbReference type="ARBA" id="ARBA00022692"/>
    </source>
</evidence>
<accession>D2R7F6</accession>
<keyword evidence="6" id="KW-0813">Transport</keyword>
<dbReference type="eggNOG" id="COG0811">
    <property type="taxonomic scope" value="Bacteria"/>
</dbReference>
<keyword evidence="3 8" id="KW-0812">Transmembrane</keyword>
<evidence type="ECO:0000256" key="7">
    <source>
        <dbReference type="SAM" id="MobiDB-lite"/>
    </source>
</evidence>
<feature type="region of interest" description="Disordered" evidence="7">
    <location>
        <begin position="275"/>
        <end position="300"/>
    </location>
</feature>
<keyword evidence="5 8" id="KW-0472">Membrane</keyword>
<sequence length="300" mass="31861">MVSDDREQVPRCATRYQEVRLDRFIVLVFGVLLTFLLTVKVDAQEVAPTPPVTATQPAAAPEAPAEKPSKSFFQILFSGGPVGVIIMLVLIGLSLTAAYLVFDNLMILRRSELIPDGLGEETRALVGSGRLSEAAELCRKRPSLLAFVMLYGLAEAEGGYSEVEKAMEDATAEQSARLFRKVEYLSVVGNIAPMVGLLGTVTGMLLAFKEVADSEGNAGAAQLADGIYQALVTTVVGLIIAIPSLGAFAIFRNRVDQFIAEAAYAAQHAVSPLKRRSASVVPPPPPPPPPANSPGKTARS</sequence>
<dbReference type="InterPro" id="IPR050790">
    <property type="entry name" value="ExbB/TolQ_transport"/>
</dbReference>
<feature type="transmembrane region" description="Helical" evidence="8">
    <location>
        <begin position="184"/>
        <end position="207"/>
    </location>
</feature>
<gene>
    <name evidence="10" type="ordered locus">Psta_0967</name>
</gene>
<dbReference type="Proteomes" id="UP000001887">
    <property type="component" value="Chromosome"/>
</dbReference>
<dbReference type="Pfam" id="PF01618">
    <property type="entry name" value="MotA_ExbB"/>
    <property type="match status" value="1"/>
</dbReference>
<evidence type="ECO:0000256" key="5">
    <source>
        <dbReference type="ARBA" id="ARBA00023136"/>
    </source>
</evidence>
<keyword evidence="4 8" id="KW-1133">Transmembrane helix</keyword>
<evidence type="ECO:0000256" key="2">
    <source>
        <dbReference type="ARBA" id="ARBA00022475"/>
    </source>
</evidence>
<evidence type="ECO:0000256" key="1">
    <source>
        <dbReference type="ARBA" id="ARBA00004651"/>
    </source>
</evidence>
<evidence type="ECO:0000256" key="4">
    <source>
        <dbReference type="ARBA" id="ARBA00022989"/>
    </source>
</evidence>
<protein>
    <submittedName>
        <fullName evidence="10">MotA/TolQ/ExbB proton channel</fullName>
    </submittedName>
</protein>
<feature type="compositionally biased region" description="Pro residues" evidence="7">
    <location>
        <begin position="281"/>
        <end position="292"/>
    </location>
</feature>